<evidence type="ECO:0000256" key="3">
    <source>
        <dbReference type="ARBA" id="ARBA00001966"/>
    </source>
</evidence>
<dbReference type="GO" id="GO:0046872">
    <property type="term" value="F:metal ion binding"/>
    <property type="evidence" value="ECO:0007669"/>
    <property type="project" value="UniProtKB-KW"/>
</dbReference>
<keyword evidence="9" id="KW-0786">Thiamine pyrophosphate</keyword>
<evidence type="ECO:0000313" key="13">
    <source>
        <dbReference type="EMBL" id="MTU03617.1"/>
    </source>
</evidence>
<comment type="cofactor">
    <cofactor evidence="3">
        <name>[4Fe-4S] cluster</name>
        <dbReference type="ChEBI" id="CHEBI:49883"/>
    </cofactor>
</comment>
<dbReference type="RefSeq" id="WP_155163772.1">
    <property type="nucleotide sequence ID" value="NZ_CAKVRS010000002.1"/>
</dbReference>
<dbReference type="Proteomes" id="UP000484547">
    <property type="component" value="Unassembled WGS sequence"/>
</dbReference>
<evidence type="ECO:0000256" key="9">
    <source>
        <dbReference type="ARBA" id="ARBA00023052"/>
    </source>
</evidence>
<keyword evidence="6" id="KW-0560">Oxidoreductase</keyword>
<evidence type="ECO:0000256" key="2">
    <source>
        <dbReference type="ARBA" id="ARBA00001964"/>
    </source>
</evidence>
<dbReference type="GO" id="GO:0051536">
    <property type="term" value="F:iron-sulfur cluster binding"/>
    <property type="evidence" value="ECO:0007669"/>
    <property type="project" value="UniProtKB-KW"/>
</dbReference>
<comment type="cofactor">
    <cofactor evidence="1">
        <name>Mg(2+)</name>
        <dbReference type="ChEBI" id="CHEBI:18420"/>
    </cofactor>
</comment>
<accession>A0A7X2XFM6</accession>
<evidence type="ECO:0000256" key="5">
    <source>
        <dbReference type="ARBA" id="ARBA00022842"/>
    </source>
</evidence>
<dbReference type="CDD" id="cd03375">
    <property type="entry name" value="TPP_OGFOR"/>
    <property type="match status" value="1"/>
</dbReference>
<keyword evidence="7" id="KW-0408">Iron</keyword>
<dbReference type="PANTHER" id="PTHR48084:SF4">
    <property type="entry name" value="2-OXOGLUTARATE OXIDOREDUCTASE SUBUNIT KORB"/>
    <property type="match status" value="1"/>
</dbReference>
<protein>
    <submittedName>
        <fullName evidence="12">2-oxoacid:ferredoxin oxidoreductase subunit beta</fullName>
    </submittedName>
</protein>
<dbReference type="InterPro" id="IPR011896">
    <property type="entry name" value="OFOB"/>
</dbReference>
<dbReference type="Pfam" id="PF02775">
    <property type="entry name" value="TPP_enzyme_C"/>
    <property type="match status" value="1"/>
</dbReference>
<keyword evidence="14" id="KW-1185">Reference proteome</keyword>
<evidence type="ECO:0000256" key="7">
    <source>
        <dbReference type="ARBA" id="ARBA00023004"/>
    </source>
</evidence>
<evidence type="ECO:0000313" key="15">
    <source>
        <dbReference type="Proteomes" id="UP000484547"/>
    </source>
</evidence>
<comment type="cofactor">
    <cofactor evidence="2">
        <name>thiamine diphosphate</name>
        <dbReference type="ChEBI" id="CHEBI:58937"/>
    </cofactor>
</comment>
<dbReference type="Pfam" id="PF12367">
    <property type="entry name" value="PFO_beta_C"/>
    <property type="match status" value="1"/>
</dbReference>
<keyword evidence="5" id="KW-0460">Magnesium</keyword>
<dbReference type="Proteomes" id="UP000443070">
    <property type="component" value="Unassembled WGS sequence"/>
</dbReference>
<evidence type="ECO:0000259" key="10">
    <source>
        <dbReference type="Pfam" id="PF02775"/>
    </source>
</evidence>
<dbReference type="GO" id="GO:0016625">
    <property type="term" value="F:oxidoreductase activity, acting on the aldehyde or oxo group of donors, iron-sulfur protein as acceptor"/>
    <property type="evidence" value="ECO:0007669"/>
    <property type="project" value="UniProtKB-ARBA"/>
</dbReference>
<gene>
    <name evidence="12" type="ORF">GMD11_04605</name>
    <name evidence="13" type="ORF">GMD18_04250</name>
</gene>
<dbReference type="Gene3D" id="3.40.50.970">
    <property type="match status" value="1"/>
</dbReference>
<comment type="caution">
    <text evidence="12">The sequence shown here is derived from an EMBL/GenBank/DDBJ whole genome shotgun (WGS) entry which is preliminary data.</text>
</comment>
<evidence type="ECO:0000313" key="14">
    <source>
        <dbReference type="Proteomes" id="UP000443070"/>
    </source>
</evidence>
<dbReference type="OrthoDB" id="9775140at2"/>
<dbReference type="InterPro" id="IPR051457">
    <property type="entry name" value="2-oxoacid:Fd_oxidoreductase"/>
</dbReference>
<dbReference type="InterPro" id="IPR032686">
    <property type="entry name" value="PFO_beta_C"/>
</dbReference>
<feature type="domain" description="Pyruvate ferredoxin oxidoreductase beta subunit C-terminal" evidence="11">
    <location>
        <begin position="199"/>
        <end position="257"/>
    </location>
</feature>
<keyword evidence="4" id="KW-0479">Metal-binding</keyword>
<evidence type="ECO:0000256" key="4">
    <source>
        <dbReference type="ARBA" id="ARBA00022723"/>
    </source>
</evidence>
<evidence type="ECO:0000259" key="11">
    <source>
        <dbReference type="Pfam" id="PF12367"/>
    </source>
</evidence>
<dbReference type="SUPFAM" id="SSF52518">
    <property type="entry name" value="Thiamin diphosphate-binding fold (THDP-binding)"/>
    <property type="match status" value="1"/>
</dbReference>
<dbReference type="PANTHER" id="PTHR48084">
    <property type="entry name" value="2-OXOGLUTARATE OXIDOREDUCTASE SUBUNIT KORB-RELATED"/>
    <property type="match status" value="1"/>
</dbReference>
<dbReference type="InterPro" id="IPR011766">
    <property type="entry name" value="TPP_enzyme_TPP-bd"/>
</dbReference>
<evidence type="ECO:0000313" key="12">
    <source>
        <dbReference type="EMBL" id="MTT75555.1"/>
    </source>
</evidence>
<feature type="domain" description="Thiamine pyrophosphate enzyme TPP-binding" evidence="10">
    <location>
        <begin position="55"/>
        <end position="195"/>
    </location>
</feature>
<evidence type="ECO:0000256" key="1">
    <source>
        <dbReference type="ARBA" id="ARBA00001946"/>
    </source>
</evidence>
<dbReference type="AlphaFoldDB" id="A0A7X2XFM6"/>
<name>A0A7X2XFM6_9FIRM</name>
<proteinExistence type="predicted"/>
<dbReference type="EMBL" id="WNBW01000002">
    <property type="protein sequence ID" value="MTU03617.1"/>
    <property type="molecule type" value="Genomic_DNA"/>
</dbReference>
<reference evidence="14 15" key="1">
    <citation type="journal article" date="2019" name="Nat. Med.">
        <title>A library of human gut bacterial isolates paired with longitudinal multiomics data enables mechanistic microbiome research.</title>
        <authorList>
            <person name="Poyet M."/>
            <person name="Groussin M."/>
            <person name="Gibbons S.M."/>
            <person name="Avila-Pacheco J."/>
            <person name="Jiang X."/>
            <person name="Kearney S.M."/>
            <person name="Perrotta A.R."/>
            <person name="Berdy B."/>
            <person name="Zhao S."/>
            <person name="Lieberman T.D."/>
            <person name="Swanson P.K."/>
            <person name="Smith M."/>
            <person name="Roesemann S."/>
            <person name="Alexander J.E."/>
            <person name="Rich S.A."/>
            <person name="Livny J."/>
            <person name="Vlamakis H."/>
            <person name="Clish C."/>
            <person name="Bullock K."/>
            <person name="Deik A."/>
            <person name="Scott J."/>
            <person name="Pierce K.A."/>
            <person name="Xavier R.J."/>
            <person name="Alm E.J."/>
        </authorList>
    </citation>
    <scope>NUCLEOTIDE SEQUENCE [LARGE SCALE GENOMIC DNA]</scope>
    <source>
        <strain evidence="12 15">BIOML-A13</strain>
        <strain evidence="13 14">BIOML-A3</strain>
    </source>
</reference>
<dbReference type="EMBL" id="WNBM01000002">
    <property type="protein sequence ID" value="MTT75555.1"/>
    <property type="molecule type" value="Genomic_DNA"/>
</dbReference>
<evidence type="ECO:0000256" key="8">
    <source>
        <dbReference type="ARBA" id="ARBA00023014"/>
    </source>
</evidence>
<sequence length="286" mass="30912">MSTLASFQNQVKPNWCPGCGDYAVQMALQQAAVKLNLEPHQLALVSGIGCSGRIGGYLYAYGMHTTHGRALPFAQGVKLANPELTVIACGGDGDGFAIGTAHTIHAMRRNVNITYILMDNHVYGLTKGQTSPRSDVGFKTKTTPTGNIETPIAALELALASGATFVAQGFSAQLPQLVDLIVAAVRHDGFSFVNVFSPCVTFNHTNTYEWFREHLSDVKDIAGYDPHDKGAAARHIMEKEGMLTGLLYENDRASYEQASGLAGFNTIKNVEKMPQANFNKLLEGFK</sequence>
<dbReference type="NCBIfam" id="TIGR02177">
    <property type="entry name" value="PorB_KorB"/>
    <property type="match status" value="1"/>
</dbReference>
<dbReference type="GO" id="GO:0045333">
    <property type="term" value="P:cellular respiration"/>
    <property type="evidence" value="ECO:0007669"/>
    <property type="project" value="UniProtKB-ARBA"/>
</dbReference>
<dbReference type="GO" id="GO:0030976">
    <property type="term" value="F:thiamine pyrophosphate binding"/>
    <property type="evidence" value="ECO:0007669"/>
    <property type="project" value="InterPro"/>
</dbReference>
<dbReference type="InterPro" id="IPR029061">
    <property type="entry name" value="THDP-binding"/>
</dbReference>
<organism evidence="12 15">
    <name type="scientific">Phascolarctobacterium faecium</name>
    <dbReference type="NCBI Taxonomy" id="33025"/>
    <lineage>
        <taxon>Bacteria</taxon>
        <taxon>Bacillati</taxon>
        <taxon>Bacillota</taxon>
        <taxon>Negativicutes</taxon>
        <taxon>Acidaminococcales</taxon>
        <taxon>Acidaminococcaceae</taxon>
        <taxon>Phascolarctobacterium</taxon>
    </lineage>
</organism>
<evidence type="ECO:0000256" key="6">
    <source>
        <dbReference type="ARBA" id="ARBA00023002"/>
    </source>
</evidence>
<keyword evidence="8" id="KW-0411">Iron-sulfur</keyword>